<dbReference type="Pfam" id="PF13607">
    <property type="entry name" value="Succ_CoA_lig"/>
    <property type="match status" value="1"/>
</dbReference>
<accession>X1CID8</accession>
<evidence type="ECO:0000256" key="1">
    <source>
        <dbReference type="ARBA" id="ARBA00022598"/>
    </source>
</evidence>
<dbReference type="EMBL" id="BART01025039">
    <property type="protein sequence ID" value="GAG95978.1"/>
    <property type="molecule type" value="Genomic_DNA"/>
</dbReference>
<proteinExistence type="predicted"/>
<sequence>TEEILLQCLSYIVHLCKPPSGKHDGLDPSGRTFFDCLGIRMGREDDYSKVDPLGKFLDRAMYFHSQDLTLLGIDQIELSRIFISENVSDNIVSRFVGLGNKVDVEESEVLEYYAGDPETKAILIYLEAFKRPKRFLEIASEVTRVKPVILLKGGSTAEGAQAAVAHTAALASDDRIIDGALKKAGITRIYKYSHLFLAAKALAAMPLPRGNRVSFMAPSGAMLVILSDLCHRDLGLRVPDIEEHDIAHGVSSKVTSLGNV</sequence>
<dbReference type="GO" id="GO:0005524">
    <property type="term" value="F:ATP binding"/>
    <property type="evidence" value="ECO:0007669"/>
    <property type="project" value="UniProtKB-KW"/>
</dbReference>
<dbReference type="PANTHER" id="PTHR43334:SF1">
    <property type="entry name" value="3-HYDROXYPROPIONATE--COA LIGASE [ADP-FORMING]"/>
    <property type="match status" value="1"/>
</dbReference>
<dbReference type="PANTHER" id="PTHR43334">
    <property type="entry name" value="ACETATE--COA LIGASE [ADP-FORMING]"/>
    <property type="match status" value="1"/>
</dbReference>
<evidence type="ECO:0000313" key="5">
    <source>
        <dbReference type="EMBL" id="GAG95978.1"/>
    </source>
</evidence>
<gene>
    <name evidence="5" type="ORF">S01H4_45038</name>
</gene>
<dbReference type="InterPro" id="IPR032875">
    <property type="entry name" value="Succ_CoA_lig_flav_dom"/>
</dbReference>
<reference evidence="5" key="1">
    <citation type="journal article" date="2014" name="Front. Microbiol.">
        <title>High frequency of phylogenetically diverse reductive dehalogenase-homologous genes in deep subseafloor sedimentary metagenomes.</title>
        <authorList>
            <person name="Kawai M."/>
            <person name="Futagami T."/>
            <person name="Toyoda A."/>
            <person name="Takaki Y."/>
            <person name="Nishi S."/>
            <person name="Hori S."/>
            <person name="Arai W."/>
            <person name="Tsubouchi T."/>
            <person name="Morono Y."/>
            <person name="Uchiyama I."/>
            <person name="Ito T."/>
            <person name="Fujiyama A."/>
            <person name="Inagaki F."/>
            <person name="Takami H."/>
        </authorList>
    </citation>
    <scope>NUCLEOTIDE SEQUENCE</scope>
    <source>
        <strain evidence="5">Expedition CK06-06</strain>
    </source>
</reference>
<dbReference type="GO" id="GO:0016874">
    <property type="term" value="F:ligase activity"/>
    <property type="evidence" value="ECO:0007669"/>
    <property type="project" value="UniProtKB-KW"/>
</dbReference>
<dbReference type="Gene3D" id="3.40.50.261">
    <property type="entry name" value="Succinyl-CoA synthetase domains"/>
    <property type="match status" value="1"/>
</dbReference>
<keyword evidence="2" id="KW-0547">Nucleotide-binding</keyword>
<protein>
    <recommendedName>
        <fullName evidence="4">Succinyl-CoA synthetase-like flavodoxin domain-containing protein</fullName>
    </recommendedName>
</protein>
<feature type="domain" description="Succinyl-CoA synthetase-like flavodoxin" evidence="4">
    <location>
        <begin position="92"/>
        <end position="202"/>
    </location>
</feature>
<keyword evidence="3" id="KW-0067">ATP-binding</keyword>
<evidence type="ECO:0000259" key="4">
    <source>
        <dbReference type="Pfam" id="PF13607"/>
    </source>
</evidence>
<feature type="non-terminal residue" evidence="5">
    <location>
        <position position="1"/>
    </location>
</feature>
<comment type="caution">
    <text evidence="5">The sequence shown here is derived from an EMBL/GenBank/DDBJ whole genome shotgun (WGS) entry which is preliminary data.</text>
</comment>
<organism evidence="5">
    <name type="scientific">marine sediment metagenome</name>
    <dbReference type="NCBI Taxonomy" id="412755"/>
    <lineage>
        <taxon>unclassified sequences</taxon>
        <taxon>metagenomes</taxon>
        <taxon>ecological metagenomes</taxon>
    </lineage>
</organism>
<dbReference type="InterPro" id="IPR051538">
    <property type="entry name" value="Acyl-CoA_Synth/Transferase"/>
</dbReference>
<dbReference type="InterPro" id="IPR016102">
    <property type="entry name" value="Succinyl-CoA_synth-like"/>
</dbReference>
<evidence type="ECO:0000256" key="2">
    <source>
        <dbReference type="ARBA" id="ARBA00022741"/>
    </source>
</evidence>
<keyword evidence="1" id="KW-0436">Ligase</keyword>
<name>X1CID8_9ZZZZ</name>
<dbReference type="AlphaFoldDB" id="X1CID8"/>
<dbReference type="SUPFAM" id="SSF52210">
    <property type="entry name" value="Succinyl-CoA synthetase domains"/>
    <property type="match status" value="1"/>
</dbReference>
<evidence type="ECO:0000256" key="3">
    <source>
        <dbReference type="ARBA" id="ARBA00022840"/>
    </source>
</evidence>